<proteinExistence type="predicted"/>
<dbReference type="Proteomes" id="UP000233293">
    <property type="component" value="Unassembled WGS sequence"/>
</dbReference>
<keyword evidence="3" id="KW-1185">Reference proteome</keyword>
<reference evidence="3" key="1">
    <citation type="submission" date="2017-12" db="EMBL/GenBank/DDBJ databases">
        <title>Draft genome sequence of Telmatospirillum siberiense 26-4b1T, an acidotolerant peatland alphaproteobacterium potentially involved in sulfur cycling.</title>
        <authorList>
            <person name="Hausmann B."/>
            <person name="Pjevac P."/>
            <person name="Schreck K."/>
            <person name="Herbold C.W."/>
            <person name="Daims H."/>
            <person name="Wagner M."/>
            <person name="Pester M."/>
            <person name="Loy A."/>
        </authorList>
    </citation>
    <scope>NUCLEOTIDE SEQUENCE [LARGE SCALE GENOMIC DNA]</scope>
    <source>
        <strain evidence="3">26-4b1</strain>
    </source>
</reference>
<feature type="signal peptide" evidence="1">
    <location>
        <begin position="1"/>
        <end position="21"/>
    </location>
</feature>
<evidence type="ECO:0000313" key="3">
    <source>
        <dbReference type="Proteomes" id="UP000233293"/>
    </source>
</evidence>
<gene>
    <name evidence="2" type="ORF">CWS72_06730</name>
</gene>
<feature type="chain" id="PRO_5014975688" description="Outer membrane protein beta-barrel domain-containing protein" evidence="1">
    <location>
        <begin position="22"/>
        <end position="205"/>
    </location>
</feature>
<organism evidence="2 3">
    <name type="scientific">Telmatospirillum siberiense</name>
    <dbReference type="NCBI Taxonomy" id="382514"/>
    <lineage>
        <taxon>Bacteria</taxon>
        <taxon>Pseudomonadati</taxon>
        <taxon>Pseudomonadota</taxon>
        <taxon>Alphaproteobacteria</taxon>
        <taxon>Rhodospirillales</taxon>
        <taxon>Rhodospirillaceae</taxon>
        <taxon>Telmatospirillum</taxon>
    </lineage>
</organism>
<protein>
    <recommendedName>
        <fullName evidence="4">Outer membrane protein beta-barrel domain-containing protein</fullName>
    </recommendedName>
</protein>
<comment type="caution">
    <text evidence="2">The sequence shown here is derived from an EMBL/GenBank/DDBJ whole genome shotgun (WGS) entry which is preliminary data.</text>
</comment>
<evidence type="ECO:0000256" key="1">
    <source>
        <dbReference type="SAM" id="SignalP"/>
    </source>
</evidence>
<keyword evidence="1" id="KW-0732">Signal</keyword>
<evidence type="ECO:0000313" key="2">
    <source>
        <dbReference type="EMBL" id="PKU25288.1"/>
    </source>
</evidence>
<accession>A0A2N3PY09</accession>
<dbReference type="EMBL" id="PIUM01000005">
    <property type="protein sequence ID" value="PKU25288.1"/>
    <property type="molecule type" value="Genomic_DNA"/>
</dbReference>
<dbReference type="AlphaFoldDB" id="A0A2N3PY09"/>
<evidence type="ECO:0008006" key="4">
    <source>
        <dbReference type="Google" id="ProtNLM"/>
    </source>
</evidence>
<dbReference type="RefSeq" id="WP_101249812.1">
    <property type="nucleotide sequence ID" value="NZ_PIUM01000005.1"/>
</dbReference>
<sequence length="205" mass="20374">MKPFFHLSLLVGLLAATAVSAADGGSLPKVSTLTLGGAASSSAGGTRLAGWGNGNLVAGVAPLTGGAFNDMTSKGMQTGGFLAWQAEDYRVDASLTPSLDGSIVAGLGAAVGAKPGQPGTSYGLRLGAAWLGERFTVNPASGLGLSEVVAPTSDVNLTFTVNHALTPNLSVIGTAAARRPVGNLSMEGATMQGHFLVGAGLGYRF</sequence>
<name>A0A2N3PY09_9PROT</name>